<dbReference type="Pfam" id="PF22422">
    <property type="entry name" value="MGH1-like_GH"/>
    <property type="match status" value="1"/>
</dbReference>
<gene>
    <name evidence="2" type="ORF">J3R75_003405</name>
</gene>
<protein>
    <recommendedName>
        <fullName evidence="1">Mannosylglycerate hydrolase MGH1-like glycoside hydrolase domain-containing protein</fullName>
    </recommendedName>
</protein>
<evidence type="ECO:0000313" key="2">
    <source>
        <dbReference type="EMBL" id="MDQ0291298.1"/>
    </source>
</evidence>
<evidence type="ECO:0000259" key="1">
    <source>
        <dbReference type="Pfam" id="PF22422"/>
    </source>
</evidence>
<dbReference type="EMBL" id="JAUSVL010000001">
    <property type="protein sequence ID" value="MDQ0291298.1"/>
    <property type="molecule type" value="Genomic_DNA"/>
</dbReference>
<feature type="domain" description="Mannosylglycerate hydrolase MGH1-like glycoside hydrolase" evidence="1">
    <location>
        <begin position="61"/>
        <end position="384"/>
    </location>
</feature>
<organism evidence="2 3">
    <name type="scientific">Oligosphaera ethanolica</name>
    <dbReference type="NCBI Taxonomy" id="760260"/>
    <lineage>
        <taxon>Bacteria</taxon>
        <taxon>Pseudomonadati</taxon>
        <taxon>Lentisphaerota</taxon>
        <taxon>Oligosphaeria</taxon>
        <taxon>Oligosphaerales</taxon>
        <taxon>Oligosphaeraceae</taxon>
        <taxon>Oligosphaera</taxon>
    </lineage>
</organism>
<dbReference type="Gene3D" id="1.50.10.10">
    <property type="match status" value="1"/>
</dbReference>
<dbReference type="InterPro" id="IPR054491">
    <property type="entry name" value="MGH1-like_GH"/>
</dbReference>
<proteinExistence type="predicted"/>
<name>A0AAE4AQN3_9BACT</name>
<accession>A0AAE4AQN3</accession>
<dbReference type="Proteomes" id="UP001238163">
    <property type="component" value="Unassembled WGS sequence"/>
</dbReference>
<keyword evidence="3" id="KW-1185">Reference proteome</keyword>
<reference evidence="2" key="1">
    <citation type="submission" date="2023-07" db="EMBL/GenBank/DDBJ databases">
        <title>Genomic Encyclopedia of Type Strains, Phase IV (KMG-IV): sequencing the most valuable type-strain genomes for metagenomic binning, comparative biology and taxonomic classification.</title>
        <authorList>
            <person name="Goeker M."/>
        </authorList>
    </citation>
    <scope>NUCLEOTIDE SEQUENCE</scope>
    <source>
        <strain evidence="2">DSM 24202</strain>
    </source>
</reference>
<dbReference type="SUPFAM" id="SSF48208">
    <property type="entry name" value="Six-hairpin glycosidases"/>
    <property type="match status" value="1"/>
</dbReference>
<dbReference type="RefSeq" id="WP_307263881.1">
    <property type="nucleotide sequence ID" value="NZ_JAUSVL010000001.1"/>
</dbReference>
<evidence type="ECO:0000313" key="3">
    <source>
        <dbReference type="Proteomes" id="UP001238163"/>
    </source>
</evidence>
<dbReference type="InterPro" id="IPR008928">
    <property type="entry name" value="6-hairpin_glycosidase_sf"/>
</dbReference>
<dbReference type="GO" id="GO:0005975">
    <property type="term" value="P:carbohydrate metabolic process"/>
    <property type="evidence" value="ECO:0007669"/>
    <property type="project" value="InterPro"/>
</dbReference>
<comment type="caution">
    <text evidence="2">The sequence shown here is derived from an EMBL/GenBank/DDBJ whole genome shotgun (WGS) entry which is preliminary data.</text>
</comment>
<sequence length="402" mass="46224">MIAKEVFSSEEKARIRDWSGRVRAALLANRRQFEQYPVPLLLAGDVYRGIWLEHNQDNIFLADYDPESAWASQRAFMRYQREDGLLPFVLPLDTKTGYFQCEAGYGQVQCIFPFTRCAMTIAQKTGQGEEALTAIYQAGSRYDRWFGKYRNRRGTGLAEMFCEWDTGHDNDPRVTDDGIPHGCPGKDAVNMPNLPIMPVLSVDLSAMLYGNRMALAELATALGKDHEAALWHEQAAEIKAKIDAWLYCAEDDFYYDRDSRDLRKYRTEHITRLFLNRVLDQDVFDRIYTRYFHDPKEFMPAYPIPAVAISDPHFVKTCPKNSWGANTQALTTLRAIFWMKEYGRQDDLKRLLLRWLRAFIAYDSKFPQEINPFTGAPIGTGVNYTPSLIIFLEAAKIISGKN</sequence>
<dbReference type="AlphaFoldDB" id="A0AAE4AQN3"/>
<dbReference type="InterPro" id="IPR012341">
    <property type="entry name" value="6hp_glycosidase-like_sf"/>
</dbReference>